<dbReference type="OrthoDB" id="340432at2759"/>
<gene>
    <name evidence="4" type="primary">LOC110987788</name>
</gene>
<protein>
    <submittedName>
        <fullName evidence="4">CDK5 regulatory subunit-associated protein 3-like</fullName>
    </submittedName>
</protein>
<dbReference type="GO" id="GO:0007346">
    <property type="term" value="P:regulation of mitotic cell cycle"/>
    <property type="evidence" value="ECO:0007669"/>
    <property type="project" value="TreeGrafter"/>
</dbReference>
<dbReference type="InterPro" id="IPR008491">
    <property type="entry name" value="CDK5RAP3"/>
</dbReference>
<evidence type="ECO:0000313" key="4">
    <source>
        <dbReference type="RefSeq" id="XP_022106552.1"/>
    </source>
</evidence>
<comment type="similarity">
    <text evidence="1">Belongs to the CDK5RAP3 family.</text>
</comment>
<sequence length="512" mass="58108">MQKTEELTAQQIENLPIDISSNKLLDWLIDRRHVNLKWQTAALTIREKINLAIQDMPEVDEIKQLLAGTYINYFHCLRIVELLKVSESGSKNIFGYYSSQRMKDWQEVVRLYEKENVYLAEVAQMLIRNVNYEIPSLKKQVAKLKQIQAECQRKEKDYQDNATAAKSEYNAECRKLGIKGEKIKSELLAKVKSLPEMLAVITEKSQGLSAVVEFYHAFVQFTIGGCSDNTRQSEIEVVPILRFFLQHGNATVYQWRTGKVPVSVETVTLSFLEDEEEQKEDEIDWGDIDAEAEGIDFGITLEDGGAETIDFDIQVTDSTSGGDVSDAEKGSTAKDDGIARGPDSFTILDHPPTRNNITNELLELEAFLIQRLNEMKGEIDILSANQFQSAPSILQMKTCDDVSAMLDKVREILNLLMDSTTQHLMLIKSSPKYVDRLTESLKQKCGQEEKMLASKEAVHVKCLEAIDEERQLMPKIDKLVANTRALQRQIEQDISSRYKNRPVNLMGSINSI</sequence>
<accession>A0A8B7ZNC2</accession>
<reference evidence="4" key="1">
    <citation type="submission" date="2025-08" db="UniProtKB">
        <authorList>
            <consortium name="RefSeq"/>
        </authorList>
    </citation>
    <scope>IDENTIFICATION</scope>
</reference>
<dbReference type="KEGG" id="aplc:110987788"/>
<dbReference type="CTD" id="80279"/>
<dbReference type="GeneID" id="110987788"/>
<proteinExistence type="inferred from homology"/>
<dbReference type="RefSeq" id="XP_022106552.1">
    <property type="nucleotide sequence ID" value="XM_022250860.1"/>
</dbReference>
<dbReference type="Pfam" id="PF05600">
    <property type="entry name" value="CDK5RAP3"/>
    <property type="match status" value="1"/>
</dbReference>
<feature type="compositionally biased region" description="Basic and acidic residues" evidence="2">
    <location>
        <begin position="326"/>
        <end position="338"/>
    </location>
</feature>
<keyword evidence="3" id="KW-1185">Reference proteome</keyword>
<dbReference type="AlphaFoldDB" id="A0A8B7ZNC2"/>
<dbReference type="PANTHER" id="PTHR14894">
    <property type="entry name" value="CDK5 REGULATORY SUBUNIT-ASSOCIATED PROTEIN 3"/>
    <property type="match status" value="1"/>
</dbReference>
<dbReference type="GO" id="GO:0012505">
    <property type="term" value="C:endomembrane system"/>
    <property type="evidence" value="ECO:0007669"/>
    <property type="project" value="TreeGrafter"/>
</dbReference>
<dbReference type="Proteomes" id="UP000694845">
    <property type="component" value="Unplaced"/>
</dbReference>
<feature type="region of interest" description="Disordered" evidence="2">
    <location>
        <begin position="317"/>
        <end position="351"/>
    </location>
</feature>
<evidence type="ECO:0000256" key="2">
    <source>
        <dbReference type="SAM" id="MobiDB-lite"/>
    </source>
</evidence>
<evidence type="ECO:0000256" key="1">
    <source>
        <dbReference type="ARBA" id="ARBA00007478"/>
    </source>
</evidence>
<organism evidence="3 4">
    <name type="scientific">Acanthaster planci</name>
    <name type="common">Crown-of-thorns starfish</name>
    <dbReference type="NCBI Taxonomy" id="133434"/>
    <lineage>
        <taxon>Eukaryota</taxon>
        <taxon>Metazoa</taxon>
        <taxon>Echinodermata</taxon>
        <taxon>Eleutherozoa</taxon>
        <taxon>Asterozoa</taxon>
        <taxon>Asteroidea</taxon>
        <taxon>Valvatacea</taxon>
        <taxon>Valvatida</taxon>
        <taxon>Acanthasteridae</taxon>
        <taxon>Acanthaster</taxon>
    </lineage>
</organism>
<dbReference type="PANTHER" id="PTHR14894:SF0">
    <property type="entry name" value="CDK5 REGULATORY SUBUNIT-ASSOCIATED PROTEIN 3"/>
    <property type="match status" value="1"/>
</dbReference>
<name>A0A8B7ZNC2_ACAPL</name>
<dbReference type="OMA" id="CRLYEKN"/>
<evidence type="ECO:0000313" key="3">
    <source>
        <dbReference type="Proteomes" id="UP000694845"/>
    </source>
</evidence>